<gene>
    <name evidence="1" type="ORF">CLV74_104218</name>
</gene>
<dbReference type="AlphaFoldDB" id="A0A2T0WX07"/>
<proteinExistence type="predicted"/>
<accession>A0A2T0WX07</accession>
<evidence type="ECO:0000313" key="2">
    <source>
        <dbReference type="Proteomes" id="UP000238392"/>
    </source>
</evidence>
<sequence>MRTLFCLVTAIAVMSLAYWAYGENYRTQASLDQARNVGRQITAQRERLAVLRAEWAYQNRPDRLRDLAELNFDSLGLLPMTPEHFGKVDQITYPLPKDDLTIEGTVEVSNMEDLQ</sequence>
<organism evidence="1 2">
    <name type="scientific">Donghicola tyrosinivorans</name>
    <dbReference type="NCBI Taxonomy" id="1652492"/>
    <lineage>
        <taxon>Bacteria</taxon>
        <taxon>Pseudomonadati</taxon>
        <taxon>Pseudomonadota</taxon>
        <taxon>Alphaproteobacteria</taxon>
        <taxon>Rhodobacterales</taxon>
        <taxon>Roseobacteraceae</taxon>
        <taxon>Donghicola</taxon>
    </lineage>
</organism>
<evidence type="ECO:0000313" key="1">
    <source>
        <dbReference type="EMBL" id="PRY91197.1"/>
    </source>
</evidence>
<protein>
    <recommendedName>
        <fullName evidence="3">Cell division protein FtsL</fullName>
    </recommendedName>
</protein>
<dbReference type="OrthoDB" id="7165680at2"/>
<evidence type="ECO:0008006" key="3">
    <source>
        <dbReference type="Google" id="ProtNLM"/>
    </source>
</evidence>
<comment type="caution">
    <text evidence="1">The sequence shown here is derived from an EMBL/GenBank/DDBJ whole genome shotgun (WGS) entry which is preliminary data.</text>
</comment>
<dbReference type="EMBL" id="PVTQ01000004">
    <property type="protein sequence ID" value="PRY91197.1"/>
    <property type="molecule type" value="Genomic_DNA"/>
</dbReference>
<keyword evidence="2" id="KW-1185">Reference proteome</keyword>
<reference evidence="1 2" key="1">
    <citation type="submission" date="2018-03" db="EMBL/GenBank/DDBJ databases">
        <title>Genomic Encyclopedia of Archaeal and Bacterial Type Strains, Phase II (KMG-II): from individual species to whole genera.</title>
        <authorList>
            <person name="Goeker M."/>
        </authorList>
    </citation>
    <scope>NUCLEOTIDE SEQUENCE [LARGE SCALE GENOMIC DNA]</scope>
    <source>
        <strain evidence="1 2">DSM 100212</strain>
    </source>
</reference>
<dbReference type="RefSeq" id="WP_106263721.1">
    <property type="nucleotide sequence ID" value="NZ_PVTQ01000004.1"/>
</dbReference>
<dbReference type="Proteomes" id="UP000238392">
    <property type="component" value="Unassembled WGS sequence"/>
</dbReference>
<name>A0A2T0WX07_9RHOB</name>